<evidence type="ECO:0000256" key="8">
    <source>
        <dbReference type="HAMAP-Rule" id="MF_00206"/>
    </source>
</evidence>
<feature type="binding site" evidence="8">
    <location>
        <position position="49"/>
    </location>
    <ligand>
        <name>[4Fe-4S] cluster</name>
        <dbReference type="ChEBI" id="CHEBI:49883"/>
        <label>1</label>
    </ligand>
</feature>
<dbReference type="PROSITE" id="PS51918">
    <property type="entry name" value="RADICAL_SAM"/>
    <property type="match status" value="1"/>
</dbReference>
<comment type="similarity">
    <text evidence="8">Belongs to the radical SAM superfamily. Lipoyl synthase family.</text>
</comment>
<feature type="binding site" evidence="8">
    <location>
        <position position="43"/>
    </location>
    <ligand>
        <name>[4Fe-4S] cluster</name>
        <dbReference type="ChEBI" id="CHEBI:49883"/>
        <label>1</label>
    </ligand>
</feature>
<comment type="pathway">
    <text evidence="8">Protein modification; protein lipoylation via endogenous pathway; protein N(6)-(lipoyl)lysine from octanoyl-[acyl-carrier-protein]: step 2/2.</text>
</comment>
<dbReference type="Pfam" id="PF04055">
    <property type="entry name" value="Radical_SAM"/>
    <property type="match status" value="1"/>
</dbReference>
<dbReference type="Gene3D" id="3.20.20.70">
    <property type="entry name" value="Aldolase class I"/>
    <property type="match status" value="1"/>
</dbReference>
<dbReference type="RefSeq" id="WP_117330897.1">
    <property type="nucleotide sequence ID" value="NZ_QUWK01000010.1"/>
</dbReference>
<proteinExistence type="inferred from homology"/>
<keyword evidence="8" id="KW-0963">Cytoplasm</keyword>
<name>A0A372MEY4_9SPIR</name>
<dbReference type="AlphaFoldDB" id="A0A372MEY4"/>
<protein>
    <recommendedName>
        <fullName evidence="8">Lipoyl synthase</fullName>
        <ecNumber evidence="8">2.8.1.8</ecNumber>
    </recommendedName>
    <alternativeName>
        <fullName evidence="8">Lip-syn</fullName>
        <shortName evidence="8">LS</shortName>
    </alternativeName>
    <alternativeName>
        <fullName evidence="8">Lipoate synthase</fullName>
    </alternativeName>
    <alternativeName>
        <fullName evidence="8">Lipoic acid synthase</fullName>
    </alternativeName>
    <alternativeName>
        <fullName evidence="8">Sulfur insertion protein LipA</fullName>
    </alternativeName>
</protein>
<organism evidence="10 11">
    <name type="scientific">Sphaerochaeta halotolerans</name>
    <dbReference type="NCBI Taxonomy" id="2293840"/>
    <lineage>
        <taxon>Bacteria</taxon>
        <taxon>Pseudomonadati</taxon>
        <taxon>Spirochaetota</taxon>
        <taxon>Spirochaetia</taxon>
        <taxon>Spirochaetales</taxon>
        <taxon>Sphaerochaetaceae</taxon>
        <taxon>Sphaerochaeta</taxon>
    </lineage>
</organism>
<dbReference type="UniPathway" id="UPA00538">
    <property type="reaction ID" value="UER00593"/>
</dbReference>
<comment type="cofactor">
    <cofactor evidence="8">
        <name>[4Fe-4S] cluster</name>
        <dbReference type="ChEBI" id="CHEBI:49883"/>
    </cofactor>
    <text evidence="8">Binds 2 [4Fe-4S] clusters per subunit. One cluster is coordinated with 3 cysteines and an exchangeable S-adenosyl-L-methionine.</text>
</comment>
<accession>A0A372MEY4</accession>
<evidence type="ECO:0000256" key="3">
    <source>
        <dbReference type="ARBA" id="ARBA00022691"/>
    </source>
</evidence>
<dbReference type="InterPro" id="IPR007197">
    <property type="entry name" value="rSAM"/>
</dbReference>
<dbReference type="CDD" id="cd01335">
    <property type="entry name" value="Radical_SAM"/>
    <property type="match status" value="1"/>
</dbReference>
<comment type="caution">
    <text evidence="10">The sequence shown here is derived from an EMBL/GenBank/DDBJ whole genome shotgun (WGS) entry which is preliminary data.</text>
</comment>
<feature type="binding site" evidence="8">
    <location>
        <position position="64"/>
    </location>
    <ligand>
        <name>[4Fe-4S] cluster</name>
        <dbReference type="ChEBI" id="CHEBI:49883"/>
        <label>2</label>
        <note>4Fe-4S-S-AdoMet</note>
    </ligand>
</feature>
<dbReference type="EC" id="2.8.1.8" evidence="8"/>
<feature type="domain" description="Radical SAM core" evidence="9">
    <location>
        <begin position="50"/>
        <end position="267"/>
    </location>
</feature>
<dbReference type="SFLD" id="SFLDS00029">
    <property type="entry name" value="Radical_SAM"/>
    <property type="match status" value="1"/>
</dbReference>
<dbReference type="NCBIfam" id="TIGR00510">
    <property type="entry name" value="lipA"/>
    <property type="match status" value="1"/>
</dbReference>
<gene>
    <name evidence="8 10" type="primary">lipA</name>
    <name evidence="10" type="ORF">DYP60_10170</name>
</gene>
<feature type="binding site" evidence="8">
    <location>
        <position position="68"/>
    </location>
    <ligand>
        <name>[4Fe-4S] cluster</name>
        <dbReference type="ChEBI" id="CHEBI:49883"/>
        <label>2</label>
        <note>4Fe-4S-S-AdoMet</note>
    </ligand>
</feature>
<dbReference type="InterPro" id="IPR006638">
    <property type="entry name" value="Elp3/MiaA/NifB-like_rSAM"/>
</dbReference>
<dbReference type="EMBL" id="QUWK01000010">
    <property type="protein sequence ID" value="RFU94329.1"/>
    <property type="molecule type" value="Genomic_DNA"/>
</dbReference>
<dbReference type="InterPro" id="IPR003698">
    <property type="entry name" value="Lipoyl_synth"/>
</dbReference>
<reference evidence="10 11" key="2">
    <citation type="submission" date="2018-09" db="EMBL/GenBank/DDBJ databases">
        <title>Genome of Sphaerochaeta halotolerans strain 4-11.</title>
        <authorList>
            <person name="Nazina T.N."/>
            <person name="Sokolova D.S."/>
        </authorList>
    </citation>
    <scope>NUCLEOTIDE SEQUENCE [LARGE SCALE GENOMIC DNA]</scope>
    <source>
        <strain evidence="10 11">4-11</strain>
    </source>
</reference>
<sequence>MKSDHVPFPPWIRKGLSTGVQYHKTEDLLGRMEIDTICRQANCPNQSECWTKGTATVLILGTLCTRNCPFCSVSHGIPEHPDSDEPRRIAELSRELGLQYLVITSVDRDDLPDGGASQFRDVVAACRKTNPSMRFELLVPDFRNIQEEALEILDPVRPFIFGHNLETVPELYAVARPGGEYARSLRLLSMARKRWPEIPIKTSLMLGLGETEDQVRQVLIDLRTIGCDRLCLGQYLKPTKHSLPVKKFIHPDDFAKWRDEAKAMGFNWILSEPFARSSYHAEEPSHF</sequence>
<dbReference type="InterPro" id="IPR058240">
    <property type="entry name" value="rSAM_sf"/>
</dbReference>
<evidence type="ECO:0000256" key="1">
    <source>
        <dbReference type="ARBA" id="ARBA00022485"/>
    </source>
</evidence>
<dbReference type="GO" id="GO:0046872">
    <property type="term" value="F:metal ion binding"/>
    <property type="evidence" value="ECO:0007669"/>
    <property type="project" value="UniProtKB-KW"/>
</dbReference>
<dbReference type="InterPro" id="IPR013785">
    <property type="entry name" value="Aldolase_TIM"/>
</dbReference>
<keyword evidence="2 8" id="KW-0808">Transferase</keyword>
<feature type="binding site" evidence="8">
    <location>
        <position position="278"/>
    </location>
    <ligand>
        <name>[4Fe-4S] cluster</name>
        <dbReference type="ChEBI" id="CHEBI:49883"/>
        <label>1</label>
    </ligand>
</feature>
<dbReference type="PANTHER" id="PTHR10949">
    <property type="entry name" value="LIPOYL SYNTHASE"/>
    <property type="match status" value="1"/>
</dbReference>
<dbReference type="GO" id="GO:0009249">
    <property type="term" value="P:protein lipoylation"/>
    <property type="evidence" value="ECO:0007669"/>
    <property type="project" value="UniProtKB-UniRule"/>
</dbReference>
<dbReference type="Proteomes" id="UP000264002">
    <property type="component" value="Unassembled WGS sequence"/>
</dbReference>
<evidence type="ECO:0000256" key="4">
    <source>
        <dbReference type="ARBA" id="ARBA00022723"/>
    </source>
</evidence>
<evidence type="ECO:0000256" key="2">
    <source>
        <dbReference type="ARBA" id="ARBA00022679"/>
    </source>
</evidence>
<evidence type="ECO:0000256" key="5">
    <source>
        <dbReference type="ARBA" id="ARBA00023004"/>
    </source>
</evidence>
<comment type="catalytic activity">
    <reaction evidence="7 8">
        <text>[[Fe-S] cluster scaffold protein carrying a second [4Fe-4S](2+) cluster] + N(6)-octanoyl-L-lysyl-[protein] + 2 oxidized [2Fe-2S]-[ferredoxin] + 2 S-adenosyl-L-methionine + 4 H(+) = [[Fe-S] cluster scaffold protein] + N(6)-[(R)-dihydrolipoyl]-L-lysyl-[protein] + 4 Fe(3+) + 2 hydrogen sulfide + 2 5'-deoxyadenosine + 2 L-methionine + 2 reduced [2Fe-2S]-[ferredoxin]</text>
        <dbReference type="Rhea" id="RHEA:16585"/>
        <dbReference type="Rhea" id="RHEA-COMP:9928"/>
        <dbReference type="Rhea" id="RHEA-COMP:10000"/>
        <dbReference type="Rhea" id="RHEA-COMP:10001"/>
        <dbReference type="Rhea" id="RHEA-COMP:10475"/>
        <dbReference type="Rhea" id="RHEA-COMP:14568"/>
        <dbReference type="Rhea" id="RHEA-COMP:14569"/>
        <dbReference type="ChEBI" id="CHEBI:15378"/>
        <dbReference type="ChEBI" id="CHEBI:17319"/>
        <dbReference type="ChEBI" id="CHEBI:29034"/>
        <dbReference type="ChEBI" id="CHEBI:29919"/>
        <dbReference type="ChEBI" id="CHEBI:33722"/>
        <dbReference type="ChEBI" id="CHEBI:33737"/>
        <dbReference type="ChEBI" id="CHEBI:33738"/>
        <dbReference type="ChEBI" id="CHEBI:57844"/>
        <dbReference type="ChEBI" id="CHEBI:59789"/>
        <dbReference type="ChEBI" id="CHEBI:78809"/>
        <dbReference type="ChEBI" id="CHEBI:83100"/>
        <dbReference type="EC" id="2.8.1.8"/>
    </reaction>
</comment>
<keyword evidence="1 8" id="KW-0004">4Fe-4S</keyword>
<keyword evidence="11" id="KW-1185">Reference proteome</keyword>
<keyword evidence="5 8" id="KW-0408">Iron</keyword>
<dbReference type="PANTHER" id="PTHR10949:SF0">
    <property type="entry name" value="LIPOYL SYNTHASE, MITOCHONDRIAL"/>
    <property type="match status" value="1"/>
</dbReference>
<evidence type="ECO:0000256" key="7">
    <source>
        <dbReference type="ARBA" id="ARBA00047326"/>
    </source>
</evidence>
<reference evidence="11" key="1">
    <citation type="submission" date="2018-08" db="EMBL/GenBank/DDBJ databases">
        <authorList>
            <person name="Grouzdev D.S."/>
            <person name="Krutkina M.S."/>
        </authorList>
    </citation>
    <scope>NUCLEOTIDE SEQUENCE [LARGE SCALE GENOMIC DNA]</scope>
    <source>
        <strain evidence="11">4-11</strain>
    </source>
</reference>
<evidence type="ECO:0000313" key="11">
    <source>
        <dbReference type="Proteomes" id="UP000264002"/>
    </source>
</evidence>
<keyword evidence="4 8" id="KW-0479">Metal-binding</keyword>
<dbReference type="NCBIfam" id="NF009544">
    <property type="entry name" value="PRK12928.1"/>
    <property type="match status" value="1"/>
</dbReference>
<feature type="binding site" evidence="8">
    <location>
        <position position="38"/>
    </location>
    <ligand>
        <name>[4Fe-4S] cluster</name>
        <dbReference type="ChEBI" id="CHEBI:49883"/>
        <label>1</label>
    </ligand>
</feature>
<dbReference type="SUPFAM" id="SSF102114">
    <property type="entry name" value="Radical SAM enzymes"/>
    <property type="match status" value="1"/>
</dbReference>
<evidence type="ECO:0000256" key="6">
    <source>
        <dbReference type="ARBA" id="ARBA00023014"/>
    </source>
</evidence>
<feature type="binding site" evidence="8">
    <location>
        <position position="71"/>
    </location>
    <ligand>
        <name>[4Fe-4S] cluster</name>
        <dbReference type="ChEBI" id="CHEBI:49883"/>
        <label>2</label>
        <note>4Fe-4S-S-AdoMet</note>
    </ligand>
</feature>
<keyword evidence="6 8" id="KW-0411">Iron-sulfur</keyword>
<dbReference type="GO" id="GO:0005737">
    <property type="term" value="C:cytoplasm"/>
    <property type="evidence" value="ECO:0007669"/>
    <property type="project" value="UniProtKB-SubCell"/>
</dbReference>
<dbReference type="HAMAP" id="MF_00206">
    <property type="entry name" value="Lipoyl_synth"/>
    <property type="match status" value="1"/>
</dbReference>
<evidence type="ECO:0000313" key="10">
    <source>
        <dbReference type="EMBL" id="RFU94329.1"/>
    </source>
</evidence>
<comment type="subcellular location">
    <subcellularLocation>
        <location evidence="8">Cytoplasm</location>
    </subcellularLocation>
</comment>
<comment type="function">
    <text evidence="8">Catalyzes the radical-mediated insertion of two sulfur atoms into the C-6 and C-8 positions of the octanoyl moiety bound to the lipoyl domains of lipoate-dependent enzymes, thereby converting the octanoylated domains into lipoylated derivatives.</text>
</comment>
<evidence type="ECO:0000259" key="9">
    <source>
        <dbReference type="PROSITE" id="PS51918"/>
    </source>
</evidence>
<dbReference type="NCBIfam" id="NF004019">
    <property type="entry name" value="PRK05481.1"/>
    <property type="match status" value="1"/>
</dbReference>
<dbReference type="GO" id="GO:0051539">
    <property type="term" value="F:4 iron, 4 sulfur cluster binding"/>
    <property type="evidence" value="ECO:0007669"/>
    <property type="project" value="UniProtKB-UniRule"/>
</dbReference>
<dbReference type="SMART" id="SM00729">
    <property type="entry name" value="Elp3"/>
    <property type="match status" value="1"/>
</dbReference>
<keyword evidence="3 8" id="KW-0949">S-adenosyl-L-methionine</keyword>
<dbReference type="GO" id="GO:0016992">
    <property type="term" value="F:lipoate synthase activity"/>
    <property type="evidence" value="ECO:0007669"/>
    <property type="project" value="UniProtKB-UniRule"/>
</dbReference>